<name>A0A3N0DYT8_9ACTN</name>
<dbReference type="Proteomes" id="UP000269198">
    <property type="component" value="Unassembled WGS sequence"/>
</dbReference>
<keyword evidence="2" id="KW-0472">Membrane</keyword>
<keyword evidence="2" id="KW-0812">Transmembrane</keyword>
<dbReference type="OrthoDB" id="5111891at2"/>
<dbReference type="EMBL" id="RJMB01000034">
    <property type="protein sequence ID" value="RNL80765.1"/>
    <property type="molecule type" value="Genomic_DNA"/>
</dbReference>
<organism evidence="3 4">
    <name type="scientific">Halostreptopolyspora alba</name>
    <dbReference type="NCBI Taxonomy" id="2487137"/>
    <lineage>
        <taxon>Bacteria</taxon>
        <taxon>Bacillati</taxon>
        <taxon>Actinomycetota</taxon>
        <taxon>Actinomycetes</taxon>
        <taxon>Streptosporangiales</taxon>
        <taxon>Nocardiopsidaceae</taxon>
        <taxon>Halostreptopolyspora</taxon>
    </lineage>
</organism>
<feature type="transmembrane region" description="Helical" evidence="2">
    <location>
        <begin position="112"/>
        <end position="137"/>
    </location>
</feature>
<keyword evidence="4" id="KW-1185">Reference proteome</keyword>
<proteinExistence type="predicted"/>
<comment type="caution">
    <text evidence="3">The sequence shown here is derived from an EMBL/GenBank/DDBJ whole genome shotgun (WGS) entry which is preliminary data.</text>
</comment>
<reference evidence="3 4" key="1">
    <citation type="submission" date="2018-11" db="EMBL/GenBank/DDBJ databases">
        <title>The genome draft of YIM 96095.</title>
        <authorList>
            <person name="Tang S.-K."/>
            <person name="Chunyu W.-X."/>
            <person name="Feng Y.-Z."/>
        </authorList>
    </citation>
    <scope>NUCLEOTIDE SEQUENCE [LARGE SCALE GENOMIC DNA]</scope>
    <source>
        <strain evidence="3 4">YIM 96095</strain>
    </source>
</reference>
<gene>
    <name evidence="3" type="ORF">EFW17_22375</name>
</gene>
<protein>
    <submittedName>
        <fullName evidence="3">Uncharacterized protein</fullName>
    </submittedName>
</protein>
<evidence type="ECO:0000313" key="3">
    <source>
        <dbReference type="EMBL" id="RNL80765.1"/>
    </source>
</evidence>
<keyword evidence="2" id="KW-1133">Transmembrane helix</keyword>
<feature type="region of interest" description="Disordered" evidence="1">
    <location>
        <begin position="1"/>
        <end position="39"/>
    </location>
</feature>
<evidence type="ECO:0000256" key="2">
    <source>
        <dbReference type="SAM" id="Phobius"/>
    </source>
</evidence>
<accession>A0A3N0DYT8</accession>
<evidence type="ECO:0000313" key="4">
    <source>
        <dbReference type="Proteomes" id="UP000269198"/>
    </source>
</evidence>
<dbReference type="AlphaFoldDB" id="A0A3N0DYT8"/>
<evidence type="ECO:0000256" key="1">
    <source>
        <dbReference type="SAM" id="MobiDB-lite"/>
    </source>
</evidence>
<sequence>MSHYPDPQGPGDFYPDPQPASDPFFGQQMPPGGQHNAEVAPYDPAAAQTGGWQAPPEYQPVPTSGQPLTTIGDIAVFQHEVVTPAGRFPIKGSTWTVTDMSQYSENISTTGVVLAIVSVLLFIWACGLGLLGLLFLLMKEHKYTGHVQVSVQGNGIYHSTMIPVHSAQAVPHVMQQVNYARSLAAMA</sequence>
<dbReference type="RefSeq" id="WP_123203417.1">
    <property type="nucleotide sequence ID" value="NZ_RJMB01000034.1"/>
</dbReference>